<accession>A0A9P1I3Z2</accession>
<evidence type="ECO:0000256" key="1">
    <source>
        <dbReference type="SAM" id="SignalP"/>
    </source>
</evidence>
<dbReference type="AlphaFoldDB" id="A0A9P1I3Z2"/>
<proteinExistence type="predicted"/>
<dbReference type="Proteomes" id="UP001152747">
    <property type="component" value="Unassembled WGS sequence"/>
</dbReference>
<keyword evidence="1" id="KW-0732">Signal</keyword>
<name>A0A9P1I3Z2_9PELO</name>
<protein>
    <submittedName>
        <fullName evidence="2">Uncharacterized protein</fullName>
    </submittedName>
</protein>
<evidence type="ECO:0000313" key="2">
    <source>
        <dbReference type="EMBL" id="CAI5437908.1"/>
    </source>
</evidence>
<comment type="caution">
    <text evidence="2">The sequence shown here is derived from an EMBL/GenBank/DDBJ whole genome shotgun (WGS) entry which is preliminary data.</text>
</comment>
<organism evidence="2 3">
    <name type="scientific">Caenorhabditis angaria</name>
    <dbReference type="NCBI Taxonomy" id="860376"/>
    <lineage>
        <taxon>Eukaryota</taxon>
        <taxon>Metazoa</taxon>
        <taxon>Ecdysozoa</taxon>
        <taxon>Nematoda</taxon>
        <taxon>Chromadorea</taxon>
        <taxon>Rhabditida</taxon>
        <taxon>Rhabditina</taxon>
        <taxon>Rhabditomorpha</taxon>
        <taxon>Rhabditoidea</taxon>
        <taxon>Rhabditidae</taxon>
        <taxon>Peloderinae</taxon>
        <taxon>Caenorhabditis</taxon>
    </lineage>
</organism>
<sequence length="241" mass="28113">MLITLIFCLSFALQINAGVVSTSSSFNMTEELEKIEKTCLSDEEHNELSGNQYKRGWATLFNSPTISMAIDVIGQTELREALGIPQYSGSYEDYKSPISEEEFKSTSNLEEYFEWITMSKIGDDAQNYAITDKDVITAIRFLDKKWPAIRIIFKNQLEELIERIRRQGFRIGKNDNMKSQKRKMDRKVMYKVYYEYLGIWEKIFSATGGMYENKACRKYTRPDTSMLHFKTLKGCVKHTWL</sequence>
<evidence type="ECO:0000313" key="3">
    <source>
        <dbReference type="Proteomes" id="UP001152747"/>
    </source>
</evidence>
<dbReference type="EMBL" id="CANHGI010000001">
    <property type="protein sequence ID" value="CAI5437908.1"/>
    <property type="molecule type" value="Genomic_DNA"/>
</dbReference>
<keyword evidence="3" id="KW-1185">Reference proteome</keyword>
<feature type="signal peptide" evidence="1">
    <location>
        <begin position="1"/>
        <end position="17"/>
    </location>
</feature>
<reference evidence="2" key="1">
    <citation type="submission" date="2022-11" db="EMBL/GenBank/DDBJ databases">
        <authorList>
            <person name="Kikuchi T."/>
        </authorList>
    </citation>
    <scope>NUCLEOTIDE SEQUENCE</scope>
    <source>
        <strain evidence="2">PS1010</strain>
    </source>
</reference>
<gene>
    <name evidence="2" type="ORF">CAMP_LOCUS545</name>
</gene>
<feature type="chain" id="PRO_5040346314" evidence="1">
    <location>
        <begin position="18"/>
        <end position="241"/>
    </location>
</feature>